<dbReference type="EMBL" id="SDMP01000015">
    <property type="protein sequence ID" value="RYR08913.1"/>
    <property type="molecule type" value="Genomic_DNA"/>
</dbReference>
<evidence type="ECO:0000313" key="3">
    <source>
        <dbReference type="Proteomes" id="UP000289738"/>
    </source>
</evidence>
<dbReference type="InterPro" id="IPR036226">
    <property type="entry name" value="LipOase_C_sf"/>
</dbReference>
<comment type="caution">
    <text evidence="2">The sequence shown here is derived from an EMBL/GenBank/DDBJ whole genome shotgun (WGS) entry which is preliminary data.</text>
</comment>
<dbReference type="Pfam" id="PF00305">
    <property type="entry name" value="Lipoxygenase"/>
    <property type="match status" value="1"/>
</dbReference>
<feature type="domain" description="Lipoxygenase" evidence="1">
    <location>
        <begin position="54"/>
        <end position="91"/>
    </location>
</feature>
<evidence type="ECO:0000313" key="2">
    <source>
        <dbReference type="EMBL" id="RYR08913.1"/>
    </source>
</evidence>
<proteinExistence type="predicted"/>
<evidence type="ECO:0000259" key="1">
    <source>
        <dbReference type="PROSITE" id="PS51393"/>
    </source>
</evidence>
<sequence>MIQDVYYYFYQIFRIKAKVAALEQKKLGIGDGSIGMFSSLIVAAFSGCYAHAGDRFFWFRDEEFARQTVAGLNPLSISLVTEWPLKSELDPDWSDLLEPEDLELNKQMSELGLPLSFHTTKEIDIQSRSAEGEGGKEEYWNGYHSSTPPKIIVARRKNPEILAEQAAKRKRKH</sequence>
<reference evidence="2 3" key="1">
    <citation type="submission" date="2019-01" db="EMBL/GenBank/DDBJ databases">
        <title>Sequencing of cultivated peanut Arachis hypogaea provides insights into genome evolution and oil improvement.</title>
        <authorList>
            <person name="Chen X."/>
        </authorList>
    </citation>
    <scope>NUCLEOTIDE SEQUENCE [LARGE SCALE GENOMIC DNA]</scope>
    <source>
        <strain evidence="3">cv. Fuhuasheng</strain>
        <tissue evidence="2">Leaves</tissue>
    </source>
</reference>
<organism evidence="2 3">
    <name type="scientific">Arachis hypogaea</name>
    <name type="common">Peanut</name>
    <dbReference type="NCBI Taxonomy" id="3818"/>
    <lineage>
        <taxon>Eukaryota</taxon>
        <taxon>Viridiplantae</taxon>
        <taxon>Streptophyta</taxon>
        <taxon>Embryophyta</taxon>
        <taxon>Tracheophyta</taxon>
        <taxon>Spermatophyta</taxon>
        <taxon>Magnoliopsida</taxon>
        <taxon>eudicotyledons</taxon>
        <taxon>Gunneridae</taxon>
        <taxon>Pentapetalae</taxon>
        <taxon>rosids</taxon>
        <taxon>fabids</taxon>
        <taxon>Fabales</taxon>
        <taxon>Fabaceae</taxon>
        <taxon>Papilionoideae</taxon>
        <taxon>50 kb inversion clade</taxon>
        <taxon>dalbergioids sensu lato</taxon>
        <taxon>Dalbergieae</taxon>
        <taxon>Pterocarpus clade</taxon>
        <taxon>Arachis</taxon>
    </lineage>
</organism>
<name>A0A444Z3Y9_ARAHY</name>
<dbReference type="AlphaFoldDB" id="A0A444Z3Y9"/>
<accession>A0A444Z3Y9</accession>
<dbReference type="GO" id="GO:0016702">
    <property type="term" value="F:oxidoreductase activity, acting on single donors with incorporation of molecular oxygen, incorporation of two atoms of oxygen"/>
    <property type="evidence" value="ECO:0007669"/>
    <property type="project" value="InterPro"/>
</dbReference>
<keyword evidence="3" id="KW-1185">Reference proteome</keyword>
<gene>
    <name evidence="2" type="ORF">Ahy_B05g076787</name>
</gene>
<dbReference type="GO" id="GO:0046872">
    <property type="term" value="F:metal ion binding"/>
    <property type="evidence" value="ECO:0007669"/>
    <property type="project" value="InterPro"/>
</dbReference>
<dbReference type="Proteomes" id="UP000289738">
    <property type="component" value="Chromosome B05"/>
</dbReference>
<dbReference type="SUPFAM" id="SSF48484">
    <property type="entry name" value="Lipoxigenase"/>
    <property type="match status" value="1"/>
</dbReference>
<dbReference type="Gene3D" id="3.10.450.60">
    <property type="match status" value="1"/>
</dbReference>
<dbReference type="InterPro" id="IPR013819">
    <property type="entry name" value="LipOase_C"/>
</dbReference>
<dbReference type="STRING" id="3818.A0A444Z3Y9"/>
<dbReference type="PROSITE" id="PS51393">
    <property type="entry name" value="LIPOXYGENASE_3"/>
    <property type="match status" value="1"/>
</dbReference>
<protein>
    <recommendedName>
        <fullName evidence="1">Lipoxygenase domain-containing protein</fullName>
    </recommendedName>
</protein>